<feature type="region of interest" description="Disordered" evidence="1">
    <location>
        <begin position="82"/>
        <end position="113"/>
    </location>
</feature>
<reference evidence="2" key="1">
    <citation type="submission" date="2007-07" db="EMBL/GenBank/DDBJ databases">
        <title>PCAP assembly of the Caenorhabditis remanei genome.</title>
        <authorList>
            <consortium name="The Caenorhabditis remanei Sequencing Consortium"/>
            <person name="Wilson R.K."/>
        </authorList>
    </citation>
    <scope>NUCLEOTIDE SEQUENCE [LARGE SCALE GENOMIC DNA]</scope>
    <source>
        <strain evidence="2">PB4641</strain>
    </source>
</reference>
<accession>E3N2F2</accession>
<keyword evidence="3" id="KW-1185">Reference proteome</keyword>
<evidence type="ECO:0000313" key="2">
    <source>
        <dbReference type="EMBL" id="EFO84073.1"/>
    </source>
</evidence>
<sequence>MLFSWYQKARISRTSETQIINFSALSQSIFWTGQVSWFNVDEALKIMVRMECSRRFWNQRDRLESVVSQRIAAREKDICGRNRRGSGQEKFPQDFQSAPETYPTNYPSKCDNSDIGTKEEIRGFDIDEILSIPSSKEYCDWSSLPKNLPIRNNMNTANGVKAAMDLEEDTTIKELIGEDGNLEDVIEQAETGLLDGFLDYFLDDGAAPEDPLCHLLNQICKENTDEKENKENMDPFGNRLNGQQSYNSVSFGHYPEQQAASTIGPIRQTEKKRSISKPYEIGAPGHADVIRDITAESKIAWTLQWPTPSTRKELLEM</sequence>
<name>E3N2F2_CAERE</name>
<evidence type="ECO:0000256" key="1">
    <source>
        <dbReference type="SAM" id="MobiDB-lite"/>
    </source>
</evidence>
<dbReference type="Proteomes" id="UP000008281">
    <property type="component" value="Unassembled WGS sequence"/>
</dbReference>
<dbReference type="AlphaFoldDB" id="E3N2F2"/>
<gene>
    <name evidence="2" type="ORF">CRE_16947</name>
</gene>
<organism evidence="3">
    <name type="scientific">Caenorhabditis remanei</name>
    <name type="common">Caenorhabditis vulgaris</name>
    <dbReference type="NCBI Taxonomy" id="31234"/>
    <lineage>
        <taxon>Eukaryota</taxon>
        <taxon>Metazoa</taxon>
        <taxon>Ecdysozoa</taxon>
        <taxon>Nematoda</taxon>
        <taxon>Chromadorea</taxon>
        <taxon>Rhabditida</taxon>
        <taxon>Rhabditina</taxon>
        <taxon>Rhabditomorpha</taxon>
        <taxon>Rhabditoidea</taxon>
        <taxon>Rhabditidae</taxon>
        <taxon>Peloderinae</taxon>
        <taxon>Caenorhabditis</taxon>
    </lineage>
</organism>
<feature type="region of interest" description="Disordered" evidence="1">
    <location>
        <begin position="227"/>
        <end position="279"/>
    </location>
</feature>
<dbReference type="EMBL" id="DS268512">
    <property type="protein sequence ID" value="EFO84073.1"/>
    <property type="molecule type" value="Genomic_DNA"/>
</dbReference>
<dbReference type="InParanoid" id="E3N2F2"/>
<feature type="compositionally biased region" description="Polar residues" evidence="1">
    <location>
        <begin position="94"/>
        <end position="107"/>
    </location>
</feature>
<protein>
    <submittedName>
        <fullName evidence="2">Uncharacterized protein</fullName>
    </submittedName>
</protein>
<feature type="compositionally biased region" description="Polar residues" evidence="1">
    <location>
        <begin position="240"/>
        <end position="250"/>
    </location>
</feature>
<proteinExistence type="predicted"/>
<evidence type="ECO:0000313" key="3">
    <source>
        <dbReference type="Proteomes" id="UP000008281"/>
    </source>
</evidence>
<dbReference type="HOGENOM" id="CLU_877828_0_0_1"/>